<dbReference type="InterPro" id="IPR041232">
    <property type="entry name" value="NPL"/>
</dbReference>
<evidence type="ECO:0000259" key="1">
    <source>
        <dbReference type="Pfam" id="PF17800"/>
    </source>
</evidence>
<evidence type="ECO:0000313" key="3">
    <source>
        <dbReference type="Proteomes" id="UP001642260"/>
    </source>
</evidence>
<protein>
    <recommendedName>
        <fullName evidence="1">Nucleoplasmin-like domain-containing protein</fullName>
    </recommendedName>
</protein>
<dbReference type="Proteomes" id="UP001642260">
    <property type="component" value="Unassembled WGS sequence"/>
</dbReference>
<dbReference type="Gene3D" id="2.60.120.340">
    <property type="entry name" value="Nucleoplasmin core domain"/>
    <property type="match status" value="1"/>
</dbReference>
<evidence type="ECO:0000313" key="2">
    <source>
        <dbReference type="EMBL" id="CAH8355009.1"/>
    </source>
</evidence>
<comment type="caution">
    <text evidence="2">The sequence shown here is derived from an EMBL/GenBank/DDBJ whole genome shotgun (WGS) entry which is preliminary data.</text>
</comment>
<dbReference type="Pfam" id="PF17800">
    <property type="entry name" value="NPL"/>
    <property type="match status" value="1"/>
</dbReference>
<feature type="domain" description="Nucleoplasmin-like" evidence="1">
    <location>
        <begin position="20"/>
        <end position="73"/>
    </location>
</feature>
<proteinExistence type="predicted"/>
<accession>A0ABC8KAY3</accession>
<dbReference type="EMBL" id="CAKOAT010201822">
    <property type="protein sequence ID" value="CAH8355009.1"/>
    <property type="molecule type" value="Genomic_DNA"/>
</dbReference>
<sequence length="76" mass="8646">MKEITDSVDPRIMFKHQSLMQDYHGLIHISQASLGKAKKGVSALLYATIDDKKLLLGTLSQDSFPHINFDHLFFDK</sequence>
<organism evidence="2 3">
    <name type="scientific">Eruca vesicaria subsp. sativa</name>
    <name type="common">Garden rocket</name>
    <name type="synonym">Eruca sativa</name>
    <dbReference type="NCBI Taxonomy" id="29727"/>
    <lineage>
        <taxon>Eukaryota</taxon>
        <taxon>Viridiplantae</taxon>
        <taxon>Streptophyta</taxon>
        <taxon>Embryophyta</taxon>
        <taxon>Tracheophyta</taxon>
        <taxon>Spermatophyta</taxon>
        <taxon>Magnoliopsida</taxon>
        <taxon>eudicotyledons</taxon>
        <taxon>Gunneridae</taxon>
        <taxon>Pentapetalae</taxon>
        <taxon>rosids</taxon>
        <taxon>malvids</taxon>
        <taxon>Brassicales</taxon>
        <taxon>Brassicaceae</taxon>
        <taxon>Brassiceae</taxon>
        <taxon>Eruca</taxon>
    </lineage>
</organism>
<gene>
    <name evidence="2" type="ORF">ERUC_LOCUS20764</name>
</gene>
<reference evidence="2 3" key="1">
    <citation type="submission" date="2022-03" db="EMBL/GenBank/DDBJ databases">
        <authorList>
            <person name="Macdonald S."/>
            <person name="Ahmed S."/>
            <person name="Newling K."/>
        </authorList>
    </citation>
    <scope>NUCLEOTIDE SEQUENCE [LARGE SCALE GENOMIC DNA]</scope>
</reference>
<keyword evidence="3" id="KW-1185">Reference proteome</keyword>
<dbReference type="AlphaFoldDB" id="A0ABC8KAY3"/>
<name>A0ABC8KAY3_ERUVS</name>